<evidence type="ECO:0000313" key="1">
    <source>
        <dbReference type="EMBL" id="RPA75753.1"/>
    </source>
</evidence>
<keyword evidence="2" id="KW-1185">Reference proteome</keyword>
<gene>
    <name evidence="1" type="ORF">BJ508DRAFT_311663</name>
</gene>
<organism evidence="1 2">
    <name type="scientific">Ascobolus immersus RN42</name>
    <dbReference type="NCBI Taxonomy" id="1160509"/>
    <lineage>
        <taxon>Eukaryota</taxon>
        <taxon>Fungi</taxon>
        <taxon>Dikarya</taxon>
        <taxon>Ascomycota</taxon>
        <taxon>Pezizomycotina</taxon>
        <taxon>Pezizomycetes</taxon>
        <taxon>Pezizales</taxon>
        <taxon>Ascobolaceae</taxon>
        <taxon>Ascobolus</taxon>
    </lineage>
</organism>
<accession>A0A3N4HPJ9</accession>
<dbReference type="AlphaFoldDB" id="A0A3N4HPJ9"/>
<dbReference type="Proteomes" id="UP000275078">
    <property type="component" value="Unassembled WGS sequence"/>
</dbReference>
<proteinExistence type="predicted"/>
<dbReference type="EMBL" id="ML119757">
    <property type="protein sequence ID" value="RPA75753.1"/>
    <property type="molecule type" value="Genomic_DNA"/>
</dbReference>
<evidence type="ECO:0000313" key="2">
    <source>
        <dbReference type="Proteomes" id="UP000275078"/>
    </source>
</evidence>
<protein>
    <submittedName>
        <fullName evidence="1">Uncharacterized protein</fullName>
    </submittedName>
</protein>
<reference evidence="1 2" key="1">
    <citation type="journal article" date="2018" name="Nat. Ecol. Evol.">
        <title>Pezizomycetes genomes reveal the molecular basis of ectomycorrhizal truffle lifestyle.</title>
        <authorList>
            <person name="Murat C."/>
            <person name="Payen T."/>
            <person name="Noel B."/>
            <person name="Kuo A."/>
            <person name="Morin E."/>
            <person name="Chen J."/>
            <person name="Kohler A."/>
            <person name="Krizsan K."/>
            <person name="Balestrini R."/>
            <person name="Da Silva C."/>
            <person name="Montanini B."/>
            <person name="Hainaut M."/>
            <person name="Levati E."/>
            <person name="Barry K.W."/>
            <person name="Belfiori B."/>
            <person name="Cichocki N."/>
            <person name="Clum A."/>
            <person name="Dockter R.B."/>
            <person name="Fauchery L."/>
            <person name="Guy J."/>
            <person name="Iotti M."/>
            <person name="Le Tacon F."/>
            <person name="Lindquist E.A."/>
            <person name="Lipzen A."/>
            <person name="Malagnac F."/>
            <person name="Mello A."/>
            <person name="Molinier V."/>
            <person name="Miyauchi S."/>
            <person name="Poulain J."/>
            <person name="Riccioni C."/>
            <person name="Rubini A."/>
            <person name="Sitrit Y."/>
            <person name="Splivallo R."/>
            <person name="Traeger S."/>
            <person name="Wang M."/>
            <person name="Zifcakova L."/>
            <person name="Wipf D."/>
            <person name="Zambonelli A."/>
            <person name="Paolocci F."/>
            <person name="Nowrousian M."/>
            <person name="Ottonello S."/>
            <person name="Baldrian P."/>
            <person name="Spatafora J.W."/>
            <person name="Henrissat B."/>
            <person name="Nagy L.G."/>
            <person name="Aury J.M."/>
            <person name="Wincker P."/>
            <person name="Grigoriev I.V."/>
            <person name="Bonfante P."/>
            <person name="Martin F.M."/>
        </authorList>
    </citation>
    <scope>NUCLEOTIDE SEQUENCE [LARGE SCALE GENOMIC DNA]</scope>
    <source>
        <strain evidence="1 2">RN42</strain>
    </source>
</reference>
<name>A0A3N4HPJ9_ASCIM</name>
<sequence>MHPITVQLTFMIPNPTISTPPPLPPIRPSATSIFTTFNTNTLPAEAGDSIPYDNDVTMAGSPGVHPSPSLLRLGFPTLTELYQDLSRDHEMISPLPHESNPPRVLAQHLEWSPGFRPSSDSLSAPGFPPDVMSFTTSMKIHPKKFLNESRSHVNTHSTSRSGLRLRRWRPYPTPQQIRALRRMRRLKASTP</sequence>